<dbReference type="InterPro" id="IPR027417">
    <property type="entry name" value="P-loop_NTPase"/>
</dbReference>
<reference evidence="2 3" key="1">
    <citation type="submission" date="2024-09" db="EMBL/GenBank/DDBJ databases">
        <title>Chromosome-scale assembly of Riccia fluitans.</title>
        <authorList>
            <person name="Paukszto L."/>
            <person name="Sawicki J."/>
            <person name="Karawczyk K."/>
            <person name="Piernik-Szablinska J."/>
            <person name="Szczecinska M."/>
            <person name="Mazdziarz M."/>
        </authorList>
    </citation>
    <scope>NUCLEOTIDE SEQUENCE [LARGE SCALE GENOMIC DNA]</scope>
    <source>
        <strain evidence="2">Rf_01</strain>
        <tissue evidence="2">Aerial parts of the thallus</tissue>
    </source>
</reference>
<dbReference type="Proteomes" id="UP001605036">
    <property type="component" value="Unassembled WGS sequence"/>
</dbReference>
<dbReference type="SUPFAM" id="SSF52047">
    <property type="entry name" value="RNI-like"/>
    <property type="match status" value="1"/>
</dbReference>
<feature type="region of interest" description="Disordered" evidence="1">
    <location>
        <begin position="1138"/>
        <end position="1173"/>
    </location>
</feature>
<dbReference type="SUPFAM" id="SSF52540">
    <property type="entry name" value="P-loop containing nucleoside triphosphate hydrolases"/>
    <property type="match status" value="1"/>
</dbReference>
<dbReference type="PANTHER" id="PTHR47679">
    <property type="entry name" value="PROTEIN TORNADO 1"/>
    <property type="match status" value="1"/>
</dbReference>
<evidence type="ECO:0000313" key="3">
    <source>
        <dbReference type="Proteomes" id="UP001605036"/>
    </source>
</evidence>
<evidence type="ECO:0008006" key="4">
    <source>
        <dbReference type="Google" id="ProtNLM"/>
    </source>
</evidence>
<accession>A0ABD1YCM5</accession>
<dbReference type="InterPro" id="IPR032675">
    <property type="entry name" value="LRR_dom_sf"/>
</dbReference>
<dbReference type="Pfam" id="PF08477">
    <property type="entry name" value="Roc"/>
    <property type="match status" value="1"/>
</dbReference>
<dbReference type="Gene3D" id="3.40.50.300">
    <property type="entry name" value="P-loop containing nucleotide triphosphate hydrolases"/>
    <property type="match status" value="1"/>
</dbReference>
<dbReference type="EMBL" id="JBHFFA010000004">
    <property type="protein sequence ID" value="KAL2628534.1"/>
    <property type="molecule type" value="Genomic_DNA"/>
</dbReference>
<sequence length="1449" mass="163875">MKVETLEETCNRWEKLLIHLSTDGPKKFDLVQLWALSSEQNNKTLVQPQNAWAVAAAEAKEVDCLTEAQEIQTKLLRAVAGCRSIEQLLIRDASCSRYGTGLNVLEPIEWELFFTKLQSNNVLRSVIIEGSALFYKSVIPPFTSYLASSASLENLRIGELLRIRDVQVIPKRRIRRLDEETVQKLSEALVQSKSLEFLQIGCLEVANIHVLLKALTGQPRNQSLRVLEIDEYVGWLGYALPSLLSCEHSSLKEIRLNVLTCTELDVEQTSAIGCALQLATSLERFTLITDLRSSVDGEPAYNVQNAIDVIDELVKSCRGSPVLKLDLCILRDYMDEELSSWLVRALSRYSNVDRLELKTLRGGSFEVKELLPIFEALKSNLFLQSLSVKNINGGGGWKYLTECLQSNSSLKRLTYEDSTDLSDVSFKWLMELLRVNISLEEIDFGSSSWSSDGRVALAKEALRRNKMLRTNLETIGGAGFTLNGPKSGRLFLCGSPNAGKTRLRTTMMKTRSKKSWLRKVVTSKKQKGVEIEMLKDDEEMQVSIWDLAGQWIFRALEDLIFPRASQTCIFVFMFNPLEENGEKLKPDLGQALRSQLTSWLRFVASNSQVTGHSSLPHVMVVITHRDKMDNQESGWAKFVVNDLQEKFEGVVNLLGGDELYFIDAQSTKEVQPLTQNILRIFQDSLSRKSPLVPLVCAQLSSKLSKRPMEVVNCPVWHIDTLYSFFGQEMKLLHARSLDLRVKAERKVLESIAFYMHDAGSIVMVPETEMVVVDVSWLMDKFLGRLICQGHASDFKDGSIHLSPDGFVADFELQDILLKLWTKHRRQGITFDIRILEDLLVKLDLCYHATNRKGEGRFFAPSLFGKDETKQRVGNVGQFFLEWTSSDPNDWGFFGFRLQCQDKERTLLTPAVFPRFQIHLRNKMKAMGVEMVQENFDCSHDYTKLHVNGYYIIVERGGHLGDHVDILVRYSKLKKREKAAAMAFIKQNLVQGFRAYSASPKGCPGVALAVAIMRAECVRKLTPNLHRVSNQVVLVEDLKTRFTEDVEKKLEVVELDGQQWGEDNFLLDYEHSWPRVPHPQANLLNQSELAIQLLEKKDVEDSVKTVRSRREERVKKLRTVMDDLDASIVTNESMKTEKEKSGLLVTTGINPPAGEPEVLEGENNGSQVDRDPSLSERDAELLNLIVSTVDKKRGESDEDFGSFEEQERPNIRRDLARIISIQRELRANLSHIMSKIDKMIGYTDALKKAKMPRRPFLSMDDMGFGKGLGGAVQFGTPVRLHLMCESQSGPHVIDRQSGWGVCVTKDNKEWLRLISVNSLRIAWYLMKSGVQLAPPQLGPGPIKDVEFSELGIGLKGALTVTDVTLENLENRDIMRLAPGDEMTSEAWTFLKNCMAAKLDYAQDFRLHLVKYKALPGSVNESHAWLCQNCINRGQRHGILSIVGQQDQVSS</sequence>
<name>A0ABD1YCM5_9MARC</name>
<gene>
    <name evidence="2" type="ORF">R1flu_013220</name>
</gene>
<evidence type="ECO:0000313" key="2">
    <source>
        <dbReference type="EMBL" id="KAL2628534.1"/>
    </source>
</evidence>
<evidence type="ECO:0000256" key="1">
    <source>
        <dbReference type="SAM" id="MobiDB-lite"/>
    </source>
</evidence>
<proteinExistence type="predicted"/>
<comment type="caution">
    <text evidence="2">The sequence shown here is derived from an EMBL/GenBank/DDBJ whole genome shotgun (WGS) entry which is preliminary data.</text>
</comment>
<dbReference type="Gene3D" id="3.80.10.10">
    <property type="entry name" value="Ribonuclease Inhibitor"/>
    <property type="match status" value="1"/>
</dbReference>
<dbReference type="PANTHER" id="PTHR47679:SF1">
    <property type="entry name" value="PROTEIN TORNADO 1"/>
    <property type="match status" value="1"/>
</dbReference>
<keyword evidence="3" id="KW-1185">Reference proteome</keyword>
<protein>
    <recommendedName>
        <fullName evidence="4">C-terminal of Roc (COR) domain-containing protein</fullName>
    </recommendedName>
</protein>
<organism evidence="2 3">
    <name type="scientific">Riccia fluitans</name>
    <dbReference type="NCBI Taxonomy" id="41844"/>
    <lineage>
        <taxon>Eukaryota</taxon>
        <taxon>Viridiplantae</taxon>
        <taxon>Streptophyta</taxon>
        <taxon>Embryophyta</taxon>
        <taxon>Marchantiophyta</taxon>
        <taxon>Marchantiopsida</taxon>
        <taxon>Marchantiidae</taxon>
        <taxon>Marchantiales</taxon>
        <taxon>Ricciaceae</taxon>
        <taxon>Riccia</taxon>
    </lineage>
</organism>